<evidence type="ECO:0000313" key="2">
    <source>
        <dbReference type="EMBL" id="KAF7162532.1"/>
    </source>
</evidence>
<evidence type="ECO:0000256" key="1">
    <source>
        <dbReference type="SAM" id="MobiDB-lite"/>
    </source>
</evidence>
<protein>
    <submittedName>
        <fullName evidence="2">Uncharacterized protein</fullName>
    </submittedName>
</protein>
<reference evidence="2" key="1">
    <citation type="submission" date="2020-06" db="EMBL/GenBank/DDBJ databases">
        <title>Draft genome sequences of strains closely related to Aspergillus parafelis and Aspergillus hiratsukae.</title>
        <authorList>
            <person name="Dos Santos R.A.C."/>
            <person name="Rivero-Menendez O."/>
            <person name="Steenwyk J.L."/>
            <person name="Mead M.E."/>
            <person name="Goldman G.H."/>
            <person name="Alastruey-Izquierdo A."/>
            <person name="Rokas A."/>
        </authorList>
    </citation>
    <scope>NUCLEOTIDE SEQUENCE</scope>
    <source>
        <strain evidence="2">CNM-CM5623</strain>
    </source>
</reference>
<dbReference type="OrthoDB" id="337581at2759"/>
<accession>A0A8H6PYI6</accession>
<dbReference type="AlphaFoldDB" id="A0A8H6PYI6"/>
<evidence type="ECO:0000313" key="3">
    <source>
        <dbReference type="Proteomes" id="UP000654922"/>
    </source>
</evidence>
<sequence length="118" mass="12988">MMQSPTRRFGDLRLALEKPFFALSGSGGLFNESTVEFSVEQQHNPSSDGRHKVLADDSRARAKRAKLTPTVSETFLVSPPSSMGSRILQNNRFGLIEKASLAWQRPVKAASEVIVRAS</sequence>
<dbReference type="EMBL" id="JACBAE010001352">
    <property type="protein sequence ID" value="KAF7162532.1"/>
    <property type="molecule type" value="Genomic_DNA"/>
</dbReference>
<feature type="compositionally biased region" description="Polar residues" evidence="1">
    <location>
        <begin position="38"/>
        <end position="47"/>
    </location>
</feature>
<feature type="region of interest" description="Disordered" evidence="1">
    <location>
        <begin position="38"/>
        <end position="66"/>
    </location>
</feature>
<dbReference type="Proteomes" id="UP000654922">
    <property type="component" value="Unassembled WGS sequence"/>
</dbReference>
<organism evidence="2 3">
    <name type="scientific">Aspergillus felis</name>
    <dbReference type="NCBI Taxonomy" id="1287682"/>
    <lineage>
        <taxon>Eukaryota</taxon>
        <taxon>Fungi</taxon>
        <taxon>Dikarya</taxon>
        <taxon>Ascomycota</taxon>
        <taxon>Pezizomycotina</taxon>
        <taxon>Eurotiomycetes</taxon>
        <taxon>Eurotiomycetidae</taxon>
        <taxon>Eurotiales</taxon>
        <taxon>Aspergillaceae</taxon>
        <taxon>Aspergillus</taxon>
        <taxon>Aspergillus subgen. Fumigati</taxon>
    </lineage>
</organism>
<feature type="compositionally biased region" description="Basic and acidic residues" evidence="1">
    <location>
        <begin position="48"/>
        <end position="60"/>
    </location>
</feature>
<gene>
    <name evidence="2" type="ORF">CNMCM5623_007778</name>
</gene>
<name>A0A8H6PYI6_9EURO</name>
<proteinExistence type="predicted"/>
<comment type="caution">
    <text evidence="2">The sequence shown here is derived from an EMBL/GenBank/DDBJ whole genome shotgun (WGS) entry which is preliminary data.</text>
</comment>